<comment type="caution">
    <text evidence="2">The sequence shown here is derived from an EMBL/GenBank/DDBJ whole genome shotgun (WGS) entry which is preliminary data.</text>
</comment>
<gene>
    <name evidence="2" type="ORF">G5C51_24715</name>
</gene>
<dbReference type="EMBL" id="JAAKZV010000125">
    <property type="protein sequence ID" value="NGN67098.1"/>
    <property type="molecule type" value="Genomic_DNA"/>
</dbReference>
<organism evidence="2 3">
    <name type="scientific">Streptomyces coryli</name>
    <dbReference type="NCBI Taxonomy" id="1128680"/>
    <lineage>
        <taxon>Bacteria</taxon>
        <taxon>Bacillati</taxon>
        <taxon>Actinomycetota</taxon>
        <taxon>Actinomycetes</taxon>
        <taxon>Kitasatosporales</taxon>
        <taxon>Streptomycetaceae</taxon>
        <taxon>Streptomyces</taxon>
    </lineage>
</organism>
<dbReference type="AlphaFoldDB" id="A0A6G4U6T2"/>
<keyword evidence="1" id="KW-0175">Coiled coil</keyword>
<accession>A0A6G4U6T2</accession>
<feature type="coiled-coil region" evidence="1">
    <location>
        <begin position="43"/>
        <end position="70"/>
    </location>
</feature>
<dbReference type="Proteomes" id="UP000481583">
    <property type="component" value="Unassembled WGS sequence"/>
</dbReference>
<sequence>MDAELAGLAAASVTWVASLDDSAWDAVRDRLARVLAADGREGEEAAAGDLDELRSELRTARREADAASVAEAEAVLRMRLLRAVVARPEAADELRALLEEPRPEGTVEPRNVIISGSSQGTVVHGGTVSGNIHFGGDQHQASTPPG</sequence>
<name>A0A6G4U6T2_9ACTN</name>
<evidence type="ECO:0000313" key="2">
    <source>
        <dbReference type="EMBL" id="NGN67098.1"/>
    </source>
</evidence>
<feature type="non-terminal residue" evidence="2">
    <location>
        <position position="146"/>
    </location>
</feature>
<dbReference type="RefSeq" id="WP_165240399.1">
    <property type="nucleotide sequence ID" value="NZ_JAAKZV010000125.1"/>
</dbReference>
<evidence type="ECO:0000313" key="3">
    <source>
        <dbReference type="Proteomes" id="UP000481583"/>
    </source>
</evidence>
<keyword evidence="3" id="KW-1185">Reference proteome</keyword>
<reference evidence="2 3" key="1">
    <citation type="submission" date="2020-02" db="EMBL/GenBank/DDBJ databases">
        <title>Whole-genome analyses of novel actinobacteria.</title>
        <authorList>
            <person name="Sahin N."/>
        </authorList>
    </citation>
    <scope>NUCLEOTIDE SEQUENCE [LARGE SCALE GENOMIC DNA]</scope>
    <source>
        <strain evidence="2 3">A7024</strain>
    </source>
</reference>
<evidence type="ECO:0000256" key="1">
    <source>
        <dbReference type="SAM" id="Coils"/>
    </source>
</evidence>
<protein>
    <submittedName>
        <fullName evidence="2">Uncharacterized protein</fullName>
    </submittedName>
</protein>
<proteinExistence type="predicted"/>